<reference evidence="1 2" key="1">
    <citation type="submission" date="2018-10" db="EMBL/GenBank/DDBJ databases">
        <authorList>
            <consortium name="IHU Genomes"/>
        </authorList>
    </citation>
    <scope>NUCLEOTIDE SEQUENCE [LARGE SCALE GENOMIC DNA]</scope>
    <source>
        <strain evidence="1 2">A1</strain>
    </source>
</reference>
<comment type="caution">
    <text evidence="1">The sequence shown here is derived from an EMBL/GenBank/DDBJ whole genome shotgun (WGS) entry which is preliminary data.</text>
</comment>
<dbReference type="Proteomes" id="UP000594342">
    <property type="component" value="Unassembled WGS sequence"/>
</dbReference>
<sequence length="166" mass="19858">MLRDVSSKLKGFLERTFGNSRDTNIELVRDNRDNRNNHDRKGEQSLMITEKIYRVRSILSKVLERDIFEIKSDNMCQNFVVEKFNSSNKLIERTVYRDHGNMCYEFFNVKTGNILYRMSTLKFEIAEQYLYNFDGVLVFYYSIYDGLEVYYDNDGELLKEHVFTSE</sequence>
<evidence type="ECO:0000313" key="1">
    <source>
        <dbReference type="EMBL" id="VBB17956.1"/>
    </source>
</evidence>
<keyword evidence="2" id="KW-1185">Reference proteome</keyword>
<accession>A0A5K0UA40</accession>
<dbReference type="EMBL" id="UPSH01000001">
    <property type="protein sequence ID" value="VBB17956.1"/>
    <property type="molecule type" value="Genomic_DNA"/>
</dbReference>
<gene>
    <name evidence="1" type="ORF">YASMINEVIRUS_419</name>
</gene>
<organism evidence="1 2">
    <name type="scientific">Yasminevirus sp. GU-2018</name>
    <dbReference type="NCBI Taxonomy" id="2420051"/>
    <lineage>
        <taxon>Viruses</taxon>
        <taxon>Varidnaviria</taxon>
        <taxon>Bamfordvirae</taxon>
        <taxon>Nucleocytoviricota</taxon>
        <taxon>Megaviricetes</taxon>
        <taxon>Imitervirales</taxon>
        <taxon>Mimiviridae</taxon>
        <taxon>Klosneuvirinae</taxon>
        <taxon>Yasminevirus</taxon>
        <taxon>Yasminevirus saudimassiliense</taxon>
    </lineage>
</organism>
<protein>
    <submittedName>
        <fullName evidence="1">Uncharacterized protein</fullName>
    </submittedName>
</protein>
<evidence type="ECO:0000313" key="2">
    <source>
        <dbReference type="Proteomes" id="UP000594342"/>
    </source>
</evidence>
<name>A0A5K0UA40_9VIRU</name>
<proteinExistence type="predicted"/>